<dbReference type="EMBL" id="JACGWN010000009">
    <property type="protein sequence ID" value="KAL0433757.1"/>
    <property type="molecule type" value="Genomic_DNA"/>
</dbReference>
<dbReference type="PANTHER" id="PTHR10775">
    <property type="entry name" value="OS08G0208400 PROTEIN"/>
    <property type="match status" value="1"/>
</dbReference>
<reference evidence="1" key="2">
    <citation type="journal article" date="2024" name="Plant">
        <title>Genomic evolution and insights into agronomic trait innovations of Sesamum species.</title>
        <authorList>
            <person name="Miao H."/>
            <person name="Wang L."/>
            <person name="Qu L."/>
            <person name="Liu H."/>
            <person name="Sun Y."/>
            <person name="Le M."/>
            <person name="Wang Q."/>
            <person name="Wei S."/>
            <person name="Zheng Y."/>
            <person name="Lin W."/>
            <person name="Duan Y."/>
            <person name="Cao H."/>
            <person name="Xiong S."/>
            <person name="Wang X."/>
            <person name="Wei L."/>
            <person name="Li C."/>
            <person name="Ma Q."/>
            <person name="Ju M."/>
            <person name="Zhao R."/>
            <person name="Li G."/>
            <person name="Mu C."/>
            <person name="Tian Q."/>
            <person name="Mei H."/>
            <person name="Zhang T."/>
            <person name="Gao T."/>
            <person name="Zhang H."/>
        </authorList>
    </citation>
    <scope>NUCLEOTIDE SEQUENCE</scope>
    <source>
        <strain evidence="1">KEN1</strain>
    </source>
</reference>
<dbReference type="AlphaFoldDB" id="A0AAW2W0C0"/>
<dbReference type="PANTHER" id="PTHR10775:SF193">
    <property type="entry name" value="DUF4216 DOMAIN-CONTAINING PROTEIN"/>
    <property type="match status" value="1"/>
</dbReference>
<evidence type="ECO:0008006" key="2">
    <source>
        <dbReference type="Google" id="ProtNLM"/>
    </source>
</evidence>
<name>A0AAW2W0C0_9LAMI</name>
<protein>
    <recommendedName>
        <fullName evidence="2">Transposase</fullName>
    </recommendedName>
</protein>
<comment type="caution">
    <text evidence="1">The sequence shown here is derived from an EMBL/GenBank/DDBJ whole genome shotgun (WGS) entry which is preliminary data.</text>
</comment>
<organism evidence="1">
    <name type="scientific">Sesamum latifolium</name>
    <dbReference type="NCBI Taxonomy" id="2727402"/>
    <lineage>
        <taxon>Eukaryota</taxon>
        <taxon>Viridiplantae</taxon>
        <taxon>Streptophyta</taxon>
        <taxon>Embryophyta</taxon>
        <taxon>Tracheophyta</taxon>
        <taxon>Spermatophyta</taxon>
        <taxon>Magnoliopsida</taxon>
        <taxon>eudicotyledons</taxon>
        <taxon>Gunneridae</taxon>
        <taxon>Pentapetalae</taxon>
        <taxon>asterids</taxon>
        <taxon>lamiids</taxon>
        <taxon>Lamiales</taxon>
        <taxon>Pedaliaceae</taxon>
        <taxon>Sesamum</taxon>
    </lineage>
</organism>
<accession>A0AAW2W0C0</accession>
<reference evidence="1" key="1">
    <citation type="submission" date="2020-06" db="EMBL/GenBank/DDBJ databases">
        <authorList>
            <person name="Li T."/>
            <person name="Hu X."/>
            <person name="Zhang T."/>
            <person name="Song X."/>
            <person name="Zhang H."/>
            <person name="Dai N."/>
            <person name="Sheng W."/>
            <person name="Hou X."/>
            <person name="Wei L."/>
        </authorList>
    </citation>
    <scope>NUCLEOTIDE SEQUENCE</scope>
    <source>
        <strain evidence="1">KEN1</strain>
        <tissue evidence="1">Leaf</tissue>
    </source>
</reference>
<proteinExistence type="predicted"/>
<sequence>MDGVLLVLWGVQSIWKTHMNSICRIIACYYDCHRQFLPPDHPYRRNKKAFTKNRVERKVARPRLMREQIRDWVEEFSPVIEVSLSLPDGYRIEHRWTKKSICWELEYWSIHLI</sequence>
<evidence type="ECO:0000313" key="1">
    <source>
        <dbReference type="EMBL" id="KAL0433757.1"/>
    </source>
</evidence>
<gene>
    <name evidence="1" type="ORF">Slati_2710000</name>
</gene>